<evidence type="ECO:0000313" key="5">
    <source>
        <dbReference type="Proteomes" id="UP001152320"/>
    </source>
</evidence>
<feature type="region of interest" description="Disordered" evidence="2">
    <location>
        <begin position="98"/>
        <end position="134"/>
    </location>
</feature>
<dbReference type="PROSITE" id="PS50889">
    <property type="entry name" value="S4"/>
    <property type="match status" value="1"/>
</dbReference>
<dbReference type="InterPro" id="IPR036986">
    <property type="entry name" value="S4_RNA-bd_sf"/>
</dbReference>
<dbReference type="PANTHER" id="PTHR13633">
    <property type="entry name" value="MITOCHONDRIAL TRANSCRIPTION RESCUE FACTOR 1"/>
    <property type="match status" value="1"/>
</dbReference>
<dbReference type="SUPFAM" id="SSF55174">
    <property type="entry name" value="Alpha-L RNA-binding motif"/>
    <property type="match status" value="1"/>
</dbReference>
<dbReference type="Gene3D" id="3.10.290.10">
    <property type="entry name" value="RNA-binding S4 domain"/>
    <property type="match status" value="1"/>
</dbReference>
<evidence type="ECO:0000259" key="3">
    <source>
        <dbReference type="SMART" id="SM00363"/>
    </source>
</evidence>
<feature type="domain" description="RNA-binding S4" evidence="3">
    <location>
        <begin position="146"/>
        <end position="207"/>
    </location>
</feature>
<dbReference type="EMBL" id="JAIZAY010000016">
    <property type="protein sequence ID" value="KAJ8026667.1"/>
    <property type="molecule type" value="Genomic_DNA"/>
</dbReference>
<dbReference type="Pfam" id="PF25818">
    <property type="entry name" value="MTRES1_C"/>
    <property type="match status" value="1"/>
</dbReference>
<dbReference type="GO" id="GO:1903108">
    <property type="term" value="P:regulation of mitochondrial transcription"/>
    <property type="evidence" value="ECO:0007669"/>
    <property type="project" value="TreeGrafter"/>
</dbReference>
<keyword evidence="5" id="KW-1185">Reference proteome</keyword>
<dbReference type="CDD" id="cd00165">
    <property type="entry name" value="S4"/>
    <property type="match status" value="1"/>
</dbReference>
<accession>A0A9Q0YTI7</accession>
<protein>
    <recommendedName>
        <fullName evidence="3">RNA-binding S4 domain-containing protein</fullName>
    </recommendedName>
</protein>
<evidence type="ECO:0000256" key="1">
    <source>
        <dbReference type="PROSITE-ProRule" id="PRU00182"/>
    </source>
</evidence>
<keyword evidence="1" id="KW-0694">RNA-binding</keyword>
<dbReference type="InterPro" id="IPR002942">
    <property type="entry name" value="S4_RNA-bd"/>
</dbReference>
<dbReference type="SMART" id="SM00363">
    <property type="entry name" value="S4"/>
    <property type="match status" value="1"/>
</dbReference>
<dbReference type="AlphaFoldDB" id="A0A9Q0YTI7"/>
<organism evidence="4 5">
    <name type="scientific">Holothuria leucospilota</name>
    <name type="common">Black long sea cucumber</name>
    <name type="synonym">Mertensiothuria leucospilota</name>
    <dbReference type="NCBI Taxonomy" id="206669"/>
    <lineage>
        <taxon>Eukaryota</taxon>
        <taxon>Metazoa</taxon>
        <taxon>Echinodermata</taxon>
        <taxon>Eleutherozoa</taxon>
        <taxon>Echinozoa</taxon>
        <taxon>Holothuroidea</taxon>
        <taxon>Aspidochirotacea</taxon>
        <taxon>Aspidochirotida</taxon>
        <taxon>Holothuriidae</taxon>
        <taxon>Holothuria</taxon>
    </lineage>
</organism>
<evidence type="ECO:0000256" key="2">
    <source>
        <dbReference type="SAM" id="MobiDB-lite"/>
    </source>
</evidence>
<dbReference type="InterPro" id="IPR057896">
    <property type="entry name" value="MTRES1_C"/>
</dbReference>
<dbReference type="GO" id="GO:0005739">
    <property type="term" value="C:mitochondrion"/>
    <property type="evidence" value="ECO:0007669"/>
    <property type="project" value="TreeGrafter"/>
</dbReference>
<comment type="caution">
    <text evidence="4">The sequence shown here is derived from an EMBL/GenBank/DDBJ whole genome shotgun (WGS) entry which is preliminary data.</text>
</comment>
<dbReference type="Proteomes" id="UP001152320">
    <property type="component" value="Chromosome 16"/>
</dbReference>
<dbReference type="OrthoDB" id="4150at2759"/>
<name>A0A9Q0YTI7_HOLLE</name>
<feature type="compositionally biased region" description="Acidic residues" evidence="2">
    <location>
        <begin position="107"/>
        <end position="130"/>
    </location>
</feature>
<reference evidence="4" key="1">
    <citation type="submission" date="2021-10" db="EMBL/GenBank/DDBJ databases">
        <title>Tropical sea cucumber genome reveals ecological adaptation and Cuvierian tubules defense mechanism.</title>
        <authorList>
            <person name="Chen T."/>
        </authorList>
    </citation>
    <scope>NUCLEOTIDE SEQUENCE</scope>
    <source>
        <strain evidence="4">Nanhai2018</strain>
        <tissue evidence="4">Muscle</tissue>
    </source>
</reference>
<gene>
    <name evidence="4" type="ORF">HOLleu_31570</name>
</gene>
<sequence>MMLATSLCSYYKLASVGCLATQQCISSYLIRRSVAALSQCQERHLHSWDSHQSTQTRTNSFVQKCGFIPSAPFLTSNLITKCEVYRFYASKKKGQKSKRSNQRVEDFSDDEDEDLTKDDSWNSDDEEEAESGPKTWKDLTINASSLRVDAILSSGLAISRKKVEDAFLDTRILLNGKKITKKSKMVNEGDVVDVILKERRQGEEDNHKLMAVMRVKVLKIKDDLTAKDRVPMKLRRWKYLETPKT</sequence>
<evidence type="ECO:0000313" key="4">
    <source>
        <dbReference type="EMBL" id="KAJ8026667.1"/>
    </source>
</evidence>
<proteinExistence type="predicted"/>
<dbReference type="GO" id="GO:0003723">
    <property type="term" value="F:RNA binding"/>
    <property type="evidence" value="ECO:0007669"/>
    <property type="project" value="UniProtKB-KW"/>
</dbReference>
<dbReference type="PANTHER" id="PTHR13633:SF3">
    <property type="entry name" value="MITOCHONDRIAL TRANSCRIPTION RESCUE FACTOR 1"/>
    <property type="match status" value="1"/>
</dbReference>